<evidence type="ECO:0000256" key="3">
    <source>
        <dbReference type="PIRNR" id="PIRNR029218"/>
    </source>
</evidence>
<protein>
    <recommendedName>
        <fullName evidence="3">Toxin</fullName>
    </recommendedName>
</protein>
<sequence>MTSSYNVTSRAAADLDEIAAYTLNAWGEMQMEVYLRKIDERFTWLAENPDLGRKRDDITPGYRCFVEGSHAVFFLVRDGGIDVIGVLHQSRDVETSLRGRS</sequence>
<dbReference type="PANTHER" id="PTHR33755">
    <property type="entry name" value="TOXIN PARE1-RELATED"/>
    <property type="match status" value="1"/>
</dbReference>
<accession>A0ABV3RHJ0</accession>
<name>A0ABV3RHJ0_9RHOB</name>
<dbReference type="PANTHER" id="PTHR33755:SF9">
    <property type="entry name" value="TOXIN PARE1"/>
    <property type="match status" value="1"/>
</dbReference>
<dbReference type="InterPro" id="IPR051803">
    <property type="entry name" value="TA_system_RelE-like_toxin"/>
</dbReference>
<evidence type="ECO:0000313" key="5">
    <source>
        <dbReference type="Proteomes" id="UP001556098"/>
    </source>
</evidence>
<evidence type="ECO:0000256" key="2">
    <source>
        <dbReference type="ARBA" id="ARBA00022649"/>
    </source>
</evidence>
<dbReference type="Proteomes" id="UP001556098">
    <property type="component" value="Unassembled WGS sequence"/>
</dbReference>
<dbReference type="InterPro" id="IPR035093">
    <property type="entry name" value="RelE/ParE_toxin_dom_sf"/>
</dbReference>
<dbReference type="InterPro" id="IPR028344">
    <property type="entry name" value="ParE1/4"/>
</dbReference>
<dbReference type="InterPro" id="IPR007712">
    <property type="entry name" value="RelE/ParE_toxin"/>
</dbReference>
<dbReference type="Gene3D" id="3.30.2310.20">
    <property type="entry name" value="RelE-like"/>
    <property type="match status" value="1"/>
</dbReference>
<gene>
    <name evidence="4" type="ORF">AB2B41_02340</name>
</gene>
<dbReference type="RefSeq" id="WP_367876125.1">
    <property type="nucleotide sequence ID" value="NZ_JBFNXX010000001.1"/>
</dbReference>
<evidence type="ECO:0000256" key="1">
    <source>
        <dbReference type="ARBA" id="ARBA00006226"/>
    </source>
</evidence>
<keyword evidence="5" id="KW-1185">Reference proteome</keyword>
<comment type="caution">
    <text evidence="4">The sequence shown here is derived from an EMBL/GenBank/DDBJ whole genome shotgun (WGS) entry which is preliminary data.</text>
</comment>
<dbReference type="PIRSF" id="PIRSF029218">
    <property type="entry name" value="ParE"/>
    <property type="match status" value="1"/>
</dbReference>
<dbReference type="Pfam" id="PF05016">
    <property type="entry name" value="ParE_toxin"/>
    <property type="match status" value="1"/>
</dbReference>
<comment type="similarity">
    <text evidence="1 3">Belongs to the RelE toxin family.</text>
</comment>
<reference evidence="4 5" key="1">
    <citation type="submission" date="2024-07" db="EMBL/GenBank/DDBJ databases">
        <title>Marimonas sp.nov., isolated from tidal-flat sediment.</title>
        <authorList>
            <person name="Jayan J.N."/>
            <person name="Lee S.S."/>
        </authorList>
    </citation>
    <scope>NUCLEOTIDE SEQUENCE [LARGE SCALE GENOMIC DNA]</scope>
    <source>
        <strain evidence="4 5">MJW-29</strain>
    </source>
</reference>
<dbReference type="EMBL" id="JBFNXX010000001">
    <property type="protein sequence ID" value="MEW9918428.1"/>
    <property type="molecule type" value="Genomic_DNA"/>
</dbReference>
<evidence type="ECO:0000313" key="4">
    <source>
        <dbReference type="EMBL" id="MEW9918428.1"/>
    </source>
</evidence>
<keyword evidence="2" id="KW-1277">Toxin-antitoxin system</keyword>
<proteinExistence type="inferred from homology"/>
<organism evidence="4 5">
    <name type="scientific">Sulfitobacter sediminis</name>
    <dbReference type="NCBI Taxonomy" id="3234186"/>
    <lineage>
        <taxon>Bacteria</taxon>
        <taxon>Pseudomonadati</taxon>
        <taxon>Pseudomonadota</taxon>
        <taxon>Alphaproteobacteria</taxon>
        <taxon>Rhodobacterales</taxon>
        <taxon>Roseobacteraceae</taxon>
        <taxon>Sulfitobacter</taxon>
    </lineage>
</organism>